<dbReference type="Proteomes" id="UP001054837">
    <property type="component" value="Unassembled WGS sequence"/>
</dbReference>
<evidence type="ECO:0000313" key="2">
    <source>
        <dbReference type="EMBL" id="GIY80610.1"/>
    </source>
</evidence>
<organism evidence="2 3">
    <name type="scientific">Caerostris darwini</name>
    <dbReference type="NCBI Taxonomy" id="1538125"/>
    <lineage>
        <taxon>Eukaryota</taxon>
        <taxon>Metazoa</taxon>
        <taxon>Ecdysozoa</taxon>
        <taxon>Arthropoda</taxon>
        <taxon>Chelicerata</taxon>
        <taxon>Arachnida</taxon>
        <taxon>Araneae</taxon>
        <taxon>Araneomorphae</taxon>
        <taxon>Entelegynae</taxon>
        <taxon>Araneoidea</taxon>
        <taxon>Araneidae</taxon>
        <taxon>Caerostris</taxon>
    </lineage>
</organism>
<sequence>MKSSKLGFKRMNFVKKRTKRTKGRDETGTCMKNCPRDGPLAVGKDKRTLRRCKILTRVLLRVSRPGEEIPFLQSKKGLLAIDP</sequence>
<comment type="caution">
    <text evidence="2">The sequence shown here is derived from an EMBL/GenBank/DDBJ whole genome shotgun (WGS) entry which is preliminary data.</text>
</comment>
<evidence type="ECO:0000313" key="3">
    <source>
        <dbReference type="Proteomes" id="UP001054837"/>
    </source>
</evidence>
<reference evidence="2 3" key="1">
    <citation type="submission" date="2021-06" db="EMBL/GenBank/DDBJ databases">
        <title>Caerostris darwini draft genome.</title>
        <authorList>
            <person name="Kono N."/>
            <person name="Arakawa K."/>
        </authorList>
    </citation>
    <scope>NUCLEOTIDE SEQUENCE [LARGE SCALE GENOMIC DNA]</scope>
</reference>
<name>A0AAV4WGZ9_9ARAC</name>
<feature type="compositionally biased region" description="Basic residues" evidence="1">
    <location>
        <begin position="12"/>
        <end position="22"/>
    </location>
</feature>
<protein>
    <submittedName>
        <fullName evidence="2">Uncharacterized protein</fullName>
    </submittedName>
</protein>
<gene>
    <name evidence="2" type="ORF">CDAR_53881</name>
</gene>
<proteinExistence type="predicted"/>
<dbReference type="AlphaFoldDB" id="A0AAV4WGZ9"/>
<feature type="region of interest" description="Disordered" evidence="1">
    <location>
        <begin position="1"/>
        <end position="30"/>
    </location>
</feature>
<accession>A0AAV4WGZ9</accession>
<dbReference type="EMBL" id="BPLQ01014531">
    <property type="protein sequence ID" value="GIY80610.1"/>
    <property type="molecule type" value="Genomic_DNA"/>
</dbReference>
<keyword evidence="3" id="KW-1185">Reference proteome</keyword>
<evidence type="ECO:0000256" key="1">
    <source>
        <dbReference type="SAM" id="MobiDB-lite"/>
    </source>
</evidence>